<feature type="domain" description="Receptor ligand binding region" evidence="6">
    <location>
        <begin position="125"/>
        <end position="252"/>
    </location>
</feature>
<evidence type="ECO:0000256" key="2">
    <source>
        <dbReference type="ARBA" id="ARBA00022692"/>
    </source>
</evidence>
<dbReference type="InterPro" id="IPR028082">
    <property type="entry name" value="Peripla_BP_I"/>
</dbReference>
<evidence type="ECO:0000256" key="5">
    <source>
        <dbReference type="SAM" id="SignalP"/>
    </source>
</evidence>
<keyword evidence="8" id="KW-1185">Reference proteome</keyword>
<keyword evidence="5" id="KW-0732">Signal</keyword>
<sequence>MPAASAAVLWGAALALALSCFLVLVSPSAAAAEKTDITILAVVKHMVLLNRRTRGSVNRFVHTLNDPRRTTLDSGFLEKYHLRATIAFSINLSPPEILDIVCREVREKRINAIFYMSDLLYEDESSGSTLYLMQIAKFLGLPIVAWFPESSGVIQPTDGSLLLQMSPTIRHQVRAMFSILRRYNWKHFCVVTGETLGRNYFINVLRSLVDRSDGWFNLLSTIQVTTRDTSHLRTQLQEIVSVESRVVLIYASE</sequence>
<name>A0AAD9UI77_RIDPI</name>
<evidence type="ECO:0000313" key="8">
    <source>
        <dbReference type="Proteomes" id="UP001209878"/>
    </source>
</evidence>
<organism evidence="7 8">
    <name type="scientific">Ridgeia piscesae</name>
    <name type="common">Tubeworm</name>
    <dbReference type="NCBI Taxonomy" id="27915"/>
    <lineage>
        <taxon>Eukaryota</taxon>
        <taxon>Metazoa</taxon>
        <taxon>Spiralia</taxon>
        <taxon>Lophotrochozoa</taxon>
        <taxon>Annelida</taxon>
        <taxon>Polychaeta</taxon>
        <taxon>Sedentaria</taxon>
        <taxon>Canalipalpata</taxon>
        <taxon>Sabellida</taxon>
        <taxon>Siboglinidae</taxon>
        <taxon>Ridgeia</taxon>
    </lineage>
</organism>
<accession>A0AAD9UI77</accession>
<evidence type="ECO:0000313" key="7">
    <source>
        <dbReference type="EMBL" id="KAK2190152.1"/>
    </source>
</evidence>
<keyword evidence="2" id="KW-0812">Transmembrane</keyword>
<dbReference type="InterPro" id="IPR001828">
    <property type="entry name" value="ANF_lig-bd_rcpt"/>
</dbReference>
<dbReference type="Pfam" id="PF01094">
    <property type="entry name" value="ANF_receptor"/>
    <property type="match status" value="1"/>
</dbReference>
<evidence type="ECO:0000256" key="3">
    <source>
        <dbReference type="ARBA" id="ARBA00022989"/>
    </source>
</evidence>
<evidence type="ECO:0000256" key="4">
    <source>
        <dbReference type="ARBA" id="ARBA00023136"/>
    </source>
</evidence>
<dbReference type="Gene3D" id="3.40.50.2300">
    <property type="match status" value="1"/>
</dbReference>
<dbReference type="GO" id="GO:0016020">
    <property type="term" value="C:membrane"/>
    <property type="evidence" value="ECO:0007669"/>
    <property type="project" value="UniProtKB-SubCell"/>
</dbReference>
<dbReference type="AlphaFoldDB" id="A0AAD9UI77"/>
<dbReference type="EMBL" id="JAODUO010000087">
    <property type="protein sequence ID" value="KAK2190152.1"/>
    <property type="molecule type" value="Genomic_DNA"/>
</dbReference>
<proteinExistence type="predicted"/>
<evidence type="ECO:0000259" key="6">
    <source>
        <dbReference type="Pfam" id="PF01094"/>
    </source>
</evidence>
<protein>
    <recommendedName>
        <fullName evidence="6">Receptor ligand binding region domain-containing protein</fullName>
    </recommendedName>
</protein>
<dbReference type="Proteomes" id="UP001209878">
    <property type="component" value="Unassembled WGS sequence"/>
</dbReference>
<feature type="chain" id="PRO_5042217408" description="Receptor ligand binding region domain-containing protein" evidence="5">
    <location>
        <begin position="33"/>
        <end position="253"/>
    </location>
</feature>
<feature type="signal peptide" evidence="5">
    <location>
        <begin position="1"/>
        <end position="32"/>
    </location>
</feature>
<comment type="subcellular location">
    <subcellularLocation>
        <location evidence="1">Membrane</location>
    </subcellularLocation>
</comment>
<gene>
    <name evidence="7" type="ORF">NP493_86g05020</name>
</gene>
<dbReference type="SUPFAM" id="SSF53822">
    <property type="entry name" value="Periplasmic binding protein-like I"/>
    <property type="match status" value="1"/>
</dbReference>
<keyword evidence="3" id="KW-1133">Transmembrane helix</keyword>
<reference evidence="7" key="1">
    <citation type="journal article" date="2023" name="Mol. Biol. Evol.">
        <title>Third-Generation Sequencing Reveals the Adaptive Role of the Epigenome in Three Deep-Sea Polychaetes.</title>
        <authorList>
            <person name="Perez M."/>
            <person name="Aroh O."/>
            <person name="Sun Y."/>
            <person name="Lan Y."/>
            <person name="Juniper S.K."/>
            <person name="Young C.R."/>
            <person name="Angers B."/>
            <person name="Qian P.Y."/>
        </authorList>
    </citation>
    <scope>NUCLEOTIDE SEQUENCE</scope>
    <source>
        <strain evidence="7">R07B-5</strain>
    </source>
</reference>
<keyword evidence="4" id="KW-0472">Membrane</keyword>
<comment type="caution">
    <text evidence="7">The sequence shown here is derived from an EMBL/GenBank/DDBJ whole genome shotgun (WGS) entry which is preliminary data.</text>
</comment>
<evidence type="ECO:0000256" key="1">
    <source>
        <dbReference type="ARBA" id="ARBA00004370"/>
    </source>
</evidence>